<evidence type="ECO:0000256" key="3">
    <source>
        <dbReference type="ARBA" id="ARBA00022801"/>
    </source>
</evidence>
<dbReference type="InterPro" id="IPR000668">
    <property type="entry name" value="Peptidase_C1A_C"/>
</dbReference>
<feature type="domain" description="Cathepsin propeptide inhibitor" evidence="6">
    <location>
        <begin position="158"/>
        <end position="217"/>
    </location>
</feature>
<dbReference type="EMBL" id="CAJNOU010000141">
    <property type="protein sequence ID" value="CAF0884566.1"/>
    <property type="molecule type" value="Genomic_DNA"/>
</dbReference>
<dbReference type="SMART" id="SM00848">
    <property type="entry name" value="Inhibitor_I29"/>
    <property type="match status" value="1"/>
</dbReference>
<evidence type="ECO:0000259" key="6">
    <source>
        <dbReference type="SMART" id="SM00848"/>
    </source>
</evidence>
<dbReference type="EMBL" id="CAJNOO010000140">
    <property type="protein sequence ID" value="CAF0824363.1"/>
    <property type="molecule type" value="Genomic_DNA"/>
</dbReference>
<dbReference type="InterPro" id="IPR038765">
    <property type="entry name" value="Papain-like_cys_pep_sf"/>
</dbReference>
<dbReference type="PROSITE" id="PS51257">
    <property type="entry name" value="PROKAR_LIPOPROTEIN"/>
    <property type="match status" value="1"/>
</dbReference>
<dbReference type="AlphaFoldDB" id="A0A813UJR4"/>
<keyword evidence="4" id="KW-0788">Thiol protease</keyword>
<organism evidence="7 9">
    <name type="scientific">Rotaria sordida</name>
    <dbReference type="NCBI Taxonomy" id="392033"/>
    <lineage>
        <taxon>Eukaryota</taxon>
        <taxon>Metazoa</taxon>
        <taxon>Spiralia</taxon>
        <taxon>Gnathifera</taxon>
        <taxon>Rotifera</taxon>
        <taxon>Eurotatoria</taxon>
        <taxon>Bdelloidea</taxon>
        <taxon>Philodinida</taxon>
        <taxon>Philodinidae</taxon>
        <taxon>Rotaria</taxon>
    </lineage>
</organism>
<dbReference type="SUPFAM" id="SSF54001">
    <property type="entry name" value="Cysteine proteinases"/>
    <property type="match status" value="1"/>
</dbReference>
<comment type="caution">
    <text evidence="7">The sequence shown here is derived from an EMBL/GenBank/DDBJ whole genome shotgun (WGS) entry which is preliminary data.</text>
</comment>
<proteinExistence type="inferred from homology"/>
<reference evidence="7" key="1">
    <citation type="submission" date="2021-02" db="EMBL/GenBank/DDBJ databases">
        <authorList>
            <person name="Nowell W R."/>
        </authorList>
    </citation>
    <scope>NUCLEOTIDE SEQUENCE</scope>
</reference>
<dbReference type="FunFam" id="3.90.70.10:FF:000006">
    <property type="entry name" value="Cathepsin S"/>
    <property type="match status" value="1"/>
</dbReference>
<dbReference type="PRINTS" id="PR00705">
    <property type="entry name" value="PAPAIN"/>
</dbReference>
<evidence type="ECO:0000256" key="2">
    <source>
        <dbReference type="ARBA" id="ARBA00022670"/>
    </source>
</evidence>
<dbReference type="CDD" id="cd02248">
    <property type="entry name" value="Peptidase_C1A"/>
    <property type="match status" value="1"/>
</dbReference>
<dbReference type="SMART" id="SM00645">
    <property type="entry name" value="Pept_C1"/>
    <property type="match status" value="1"/>
</dbReference>
<dbReference type="InterPro" id="IPR013201">
    <property type="entry name" value="Prot_inhib_I29"/>
</dbReference>
<dbReference type="GO" id="GO:0006508">
    <property type="term" value="P:proteolysis"/>
    <property type="evidence" value="ECO:0007669"/>
    <property type="project" value="UniProtKB-KW"/>
</dbReference>
<keyword evidence="2" id="KW-0645">Protease</keyword>
<dbReference type="InterPro" id="IPR036188">
    <property type="entry name" value="FAD/NAD-bd_sf"/>
</dbReference>
<dbReference type="Proteomes" id="UP000663882">
    <property type="component" value="Unassembled WGS sequence"/>
</dbReference>
<dbReference type="Pfam" id="PF00112">
    <property type="entry name" value="Peptidase_C1"/>
    <property type="match status" value="1"/>
</dbReference>
<dbReference type="GO" id="GO:0008234">
    <property type="term" value="F:cysteine-type peptidase activity"/>
    <property type="evidence" value="ECO:0007669"/>
    <property type="project" value="UniProtKB-KW"/>
</dbReference>
<evidence type="ECO:0000256" key="4">
    <source>
        <dbReference type="ARBA" id="ARBA00022807"/>
    </source>
</evidence>
<dbReference type="Gene3D" id="3.90.70.10">
    <property type="entry name" value="Cysteine proteinases"/>
    <property type="match status" value="1"/>
</dbReference>
<dbReference type="OrthoDB" id="10253408at2759"/>
<dbReference type="InterPro" id="IPR039417">
    <property type="entry name" value="Peptidase_C1A_papain-like"/>
</dbReference>
<dbReference type="InterPro" id="IPR013128">
    <property type="entry name" value="Peptidase_C1A"/>
</dbReference>
<sequence>MQRITFNFNIGNIQAWYACDVILGKINLPSTKNEIKADIVLRQDKGKEVRNIIDNIRFQNEYTLNLIDTTDYPLFDIDRMVEILLESVKSRSDNVLTYKAKTYPSTLTNAYNGKTIPYILGITACVKSQLNRTLFYHTINEDAVYCTLALDVTLNQQWKLWKETNNKHYSDVEEYIRRAIWESNLKQVQKHNLQADLGVYTYWLGMNKFADLTVIEFAKMMNSYKVTMNDQRNKDRHEFTRNPTVKLPDTVDWREKGYVTPVKEQGQCTSDWAFSATGSLEGQHFNATGKLVSLSEQNLVDCSGKQGNMGCVGGEVNQAFQYIKDNSGIDTEDSYPYEDDDNQCRFKAETVGATVTGFNNIQSKNESALQEAVATIGPISVVIDASHRSFQLYKQGVYHEPFCSQIHLDLAVLAVGYGTESGKDYWIVKNNWGVNWGEKGYIRMTRNKRNECGIATSASYPLV</sequence>
<dbReference type="Proteomes" id="UP000663889">
    <property type="component" value="Unassembled WGS sequence"/>
</dbReference>
<evidence type="ECO:0000313" key="9">
    <source>
        <dbReference type="Proteomes" id="UP000663882"/>
    </source>
</evidence>
<evidence type="ECO:0000313" key="7">
    <source>
        <dbReference type="EMBL" id="CAF0824363.1"/>
    </source>
</evidence>
<keyword evidence="3" id="KW-0378">Hydrolase</keyword>
<dbReference type="PANTHER" id="PTHR12411">
    <property type="entry name" value="CYSTEINE PROTEASE FAMILY C1-RELATED"/>
    <property type="match status" value="1"/>
</dbReference>
<evidence type="ECO:0000313" key="8">
    <source>
        <dbReference type="EMBL" id="CAF0884566.1"/>
    </source>
</evidence>
<dbReference type="Gene3D" id="3.50.50.60">
    <property type="entry name" value="FAD/NAD(P)-binding domain"/>
    <property type="match status" value="1"/>
</dbReference>
<protein>
    <submittedName>
        <fullName evidence="7">Uncharacterized protein</fullName>
    </submittedName>
</protein>
<comment type="similarity">
    <text evidence="1">Belongs to the peptidase C1 family.</text>
</comment>
<evidence type="ECO:0000256" key="1">
    <source>
        <dbReference type="ARBA" id="ARBA00008455"/>
    </source>
</evidence>
<name>A0A813UJR4_9BILA</name>
<dbReference type="Pfam" id="PF08246">
    <property type="entry name" value="Inhibitor_I29"/>
    <property type="match status" value="1"/>
</dbReference>
<accession>A0A813UJR4</accession>
<evidence type="ECO:0000259" key="5">
    <source>
        <dbReference type="SMART" id="SM00645"/>
    </source>
</evidence>
<gene>
    <name evidence="7" type="ORF">RFH988_LOCUS5103</name>
    <name evidence="8" type="ORF">SEV965_LOCUS4797</name>
</gene>
<feature type="domain" description="Peptidase C1A papain C-terminal" evidence="5">
    <location>
        <begin position="247"/>
        <end position="462"/>
    </location>
</feature>